<keyword evidence="13" id="KW-1185">Reference proteome</keyword>
<proteinExistence type="inferred from homology"/>
<evidence type="ECO:0000256" key="5">
    <source>
        <dbReference type="ARBA" id="ARBA00013559"/>
    </source>
</evidence>
<evidence type="ECO:0000256" key="11">
    <source>
        <dbReference type="ARBA" id="ARBA00032636"/>
    </source>
</evidence>
<dbReference type="RefSeq" id="WP_184725070.1">
    <property type="nucleotide sequence ID" value="NZ_JACHIW010000001.1"/>
</dbReference>
<dbReference type="NCBIfam" id="NF006199">
    <property type="entry name" value="PRK08326.1-2"/>
    <property type="match status" value="1"/>
</dbReference>
<evidence type="ECO:0000256" key="6">
    <source>
        <dbReference type="ARBA" id="ARBA00022723"/>
    </source>
</evidence>
<name>A0A840QAF3_9PSEU</name>
<dbReference type="InterPro" id="IPR033908">
    <property type="entry name" value="R2LOX"/>
</dbReference>
<dbReference type="GO" id="GO:0046872">
    <property type="term" value="F:metal ion binding"/>
    <property type="evidence" value="ECO:0007669"/>
    <property type="project" value="UniProtKB-KW"/>
</dbReference>
<comment type="caution">
    <text evidence="12">The sequence shown here is derived from an EMBL/GenBank/DDBJ whole genome shotgun (WGS) entry which is preliminary data.</text>
</comment>
<organism evidence="12 13">
    <name type="scientific">Saccharopolyspora phatthalungensis</name>
    <dbReference type="NCBI Taxonomy" id="664693"/>
    <lineage>
        <taxon>Bacteria</taxon>
        <taxon>Bacillati</taxon>
        <taxon>Actinomycetota</taxon>
        <taxon>Actinomycetes</taxon>
        <taxon>Pseudonocardiales</taxon>
        <taxon>Pseudonocardiaceae</taxon>
        <taxon>Saccharopolyspora</taxon>
    </lineage>
</organism>
<comment type="similarity">
    <text evidence="3">Belongs to the ribonucleoside diphosphate reductase small chain family. R2-like ligand binding oxidase subfamily.</text>
</comment>
<evidence type="ECO:0000256" key="1">
    <source>
        <dbReference type="ARBA" id="ARBA00001936"/>
    </source>
</evidence>
<dbReference type="CDD" id="cd07911">
    <property type="entry name" value="RNRR2_Rv0233_like"/>
    <property type="match status" value="1"/>
</dbReference>
<dbReference type="GO" id="GO:0009263">
    <property type="term" value="P:deoxyribonucleotide biosynthetic process"/>
    <property type="evidence" value="ECO:0007669"/>
    <property type="project" value="InterPro"/>
</dbReference>
<keyword evidence="9" id="KW-0464">Manganese</keyword>
<comment type="cofactor">
    <cofactor evidence="1">
        <name>Mn(2+)</name>
        <dbReference type="ChEBI" id="CHEBI:29035"/>
    </cofactor>
</comment>
<dbReference type="NCBIfam" id="NF006200">
    <property type="entry name" value="PRK08326.1-3"/>
    <property type="match status" value="1"/>
</dbReference>
<comment type="cofactor">
    <cofactor evidence="2">
        <name>Fe cation</name>
        <dbReference type="ChEBI" id="CHEBI:24875"/>
    </cofactor>
</comment>
<evidence type="ECO:0000256" key="4">
    <source>
        <dbReference type="ARBA" id="ARBA00011738"/>
    </source>
</evidence>
<dbReference type="NCBIfam" id="NF006201">
    <property type="entry name" value="PRK08326.1-4"/>
    <property type="match status" value="1"/>
</dbReference>
<reference evidence="12 13" key="1">
    <citation type="submission" date="2020-08" db="EMBL/GenBank/DDBJ databases">
        <title>Sequencing the genomes of 1000 actinobacteria strains.</title>
        <authorList>
            <person name="Klenk H.-P."/>
        </authorList>
    </citation>
    <scope>NUCLEOTIDE SEQUENCE [LARGE SCALE GENOMIC DNA]</scope>
    <source>
        <strain evidence="12 13">DSM 45584</strain>
    </source>
</reference>
<evidence type="ECO:0000256" key="2">
    <source>
        <dbReference type="ARBA" id="ARBA00001962"/>
    </source>
</evidence>
<dbReference type="Pfam" id="PF00268">
    <property type="entry name" value="Ribonuc_red_sm"/>
    <property type="match status" value="1"/>
</dbReference>
<evidence type="ECO:0000313" key="12">
    <source>
        <dbReference type="EMBL" id="MBB5153813.1"/>
    </source>
</evidence>
<dbReference type="GO" id="GO:0016491">
    <property type="term" value="F:oxidoreductase activity"/>
    <property type="evidence" value="ECO:0007669"/>
    <property type="project" value="UniProtKB-KW"/>
</dbReference>
<comment type="subunit">
    <text evidence="4">Homodimer.</text>
</comment>
<protein>
    <recommendedName>
        <fullName evidence="5">R2-like ligand binding oxidase</fullName>
    </recommendedName>
    <alternativeName>
        <fullName evidence="11">Ribonucleotide reductase R2 subunit homolog</fullName>
    </alternativeName>
    <alternativeName>
        <fullName evidence="10">Ribonucleotide reductase small subunit homolog</fullName>
    </alternativeName>
</protein>
<evidence type="ECO:0000256" key="8">
    <source>
        <dbReference type="ARBA" id="ARBA00023004"/>
    </source>
</evidence>
<keyword evidence="7 12" id="KW-0560">Oxidoreductase</keyword>
<evidence type="ECO:0000256" key="7">
    <source>
        <dbReference type="ARBA" id="ARBA00023002"/>
    </source>
</evidence>
<sequence>MTSITAHPVHREGFHSLRASGLNWDTLPLRLFSKGNAKFWNPADIDFSRDAEDWQRLDEVEQRNVASLCAQFVAGEEAVTQDLQPFMAAMAAEGRFGDEMYLTQFLFEEAKHTQVFRLWMDAVGLTGDMHEFVENNPGYREIFYKALPESLHVLHADPSPENQVRASVTYNHIVEGTLALTGYYAWHKICVSRGILPGMQQVIRHIGDDERRHMAWGTFTCRRHVAADERNWAVVQDQMARLLPHAIAQIQWQPEGAPESPAFELDLEELTAYAADRASRRLGAISSARGMPPAQIDVDASPERLEDQFGAEDEAELAKLDAQG</sequence>
<dbReference type="Proteomes" id="UP000584374">
    <property type="component" value="Unassembled WGS sequence"/>
</dbReference>
<evidence type="ECO:0000256" key="3">
    <source>
        <dbReference type="ARBA" id="ARBA00007873"/>
    </source>
</evidence>
<evidence type="ECO:0000256" key="10">
    <source>
        <dbReference type="ARBA" id="ARBA00031672"/>
    </source>
</evidence>
<accession>A0A840QAF3</accession>
<evidence type="ECO:0000313" key="13">
    <source>
        <dbReference type="Proteomes" id="UP000584374"/>
    </source>
</evidence>
<dbReference type="AlphaFoldDB" id="A0A840QAF3"/>
<keyword evidence="6" id="KW-0479">Metal-binding</keyword>
<dbReference type="Gene3D" id="1.10.620.20">
    <property type="entry name" value="Ribonucleotide Reductase, subunit A"/>
    <property type="match status" value="1"/>
</dbReference>
<dbReference type="InterPro" id="IPR000358">
    <property type="entry name" value="RNR_small_fam"/>
</dbReference>
<evidence type="ECO:0000256" key="9">
    <source>
        <dbReference type="ARBA" id="ARBA00023211"/>
    </source>
</evidence>
<dbReference type="EMBL" id="JACHIW010000001">
    <property type="protein sequence ID" value="MBB5153813.1"/>
    <property type="molecule type" value="Genomic_DNA"/>
</dbReference>
<dbReference type="InterPro" id="IPR012348">
    <property type="entry name" value="RNR-like"/>
</dbReference>
<dbReference type="SUPFAM" id="SSF47240">
    <property type="entry name" value="Ferritin-like"/>
    <property type="match status" value="1"/>
</dbReference>
<gene>
    <name evidence="12" type="ORF">BJ970_001347</name>
</gene>
<keyword evidence="8" id="KW-0408">Iron</keyword>
<dbReference type="InterPro" id="IPR009078">
    <property type="entry name" value="Ferritin-like_SF"/>
</dbReference>